<sequence length="155" mass="17872">MDTEKKLAALVKIAEILNQNGITWAVGASSLLYIKGITHDFHDIDIMISENDVEKVKALLSDYETLQQRIPNAQYKSKAFLEYMIEGIEFDIIAGFTIVAEDVEHYFPLKKENIKEITFIDNMPIPLQSVEEWKTYYSLMGKIEKAQMIELHLKD</sequence>
<dbReference type="STRING" id="36849.OXPF_37470"/>
<dbReference type="EMBL" id="LKET01000056">
    <property type="protein sequence ID" value="KPU42693.1"/>
    <property type="molecule type" value="Genomic_DNA"/>
</dbReference>
<accession>A0A0P9AC71</accession>
<dbReference type="Proteomes" id="UP000050326">
    <property type="component" value="Unassembled WGS sequence"/>
</dbReference>
<dbReference type="InterPro" id="IPR043519">
    <property type="entry name" value="NT_sf"/>
</dbReference>
<reference evidence="1 2" key="1">
    <citation type="submission" date="2015-09" db="EMBL/GenBank/DDBJ databases">
        <title>Genome sequence of Oxobacter pfennigii DSM 3222.</title>
        <authorList>
            <person name="Poehlein A."/>
            <person name="Bengelsdorf F.R."/>
            <person name="Schiel-Bengelsdorf B."/>
            <person name="Duerre P."/>
            <person name="Daniel R."/>
        </authorList>
    </citation>
    <scope>NUCLEOTIDE SEQUENCE [LARGE SCALE GENOMIC DNA]</scope>
    <source>
        <strain evidence="1 2">DSM 3222</strain>
    </source>
</reference>
<dbReference type="Gene3D" id="3.30.460.40">
    <property type="match status" value="1"/>
</dbReference>
<dbReference type="RefSeq" id="WP_054876724.1">
    <property type="nucleotide sequence ID" value="NZ_LKET01000056.1"/>
</dbReference>
<dbReference type="Pfam" id="PF10706">
    <property type="entry name" value="Aminoglyc_resit"/>
    <property type="match status" value="1"/>
</dbReference>
<gene>
    <name evidence="1" type="ORF">OXPF_37470</name>
</gene>
<dbReference type="SUPFAM" id="SSF81301">
    <property type="entry name" value="Nucleotidyltransferase"/>
    <property type="match status" value="1"/>
</dbReference>
<comment type="caution">
    <text evidence="1">The sequence shown here is derived from an EMBL/GenBank/DDBJ whole genome shotgun (WGS) entry which is preliminary data.</text>
</comment>
<organism evidence="1 2">
    <name type="scientific">Oxobacter pfennigii</name>
    <dbReference type="NCBI Taxonomy" id="36849"/>
    <lineage>
        <taxon>Bacteria</taxon>
        <taxon>Bacillati</taxon>
        <taxon>Bacillota</taxon>
        <taxon>Clostridia</taxon>
        <taxon>Eubacteriales</taxon>
        <taxon>Clostridiaceae</taxon>
        <taxon>Oxobacter</taxon>
    </lineage>
</organism>
<evidence type="ECO:0000313" key="1">
    <source>
        <dbReference type="EMBL" id="KPU42693.1"/>
    </source>
</evidence>
<dbReference type="AlphaFoldDB" id="A0A0P9AC71"/>
<evidence type="ECO:0000313" key="2">
    <source>
        <dbReference type="Proteomes" id="UP000050326"/>
    </source>
</evidence>
<name>A0A0P9AC71_9CLOT</name>
<dbReference type="OrthoDB" id="2351919at2"/>
<evidence type="ECO:0008006" key="3">
    <source>
        <dbReference type="Google" id="ProtNLM"/>
    </source>
</evidence>
<dbReference type="InterPro" id="IPR019646">
    <property type="entry name" value="Aminoglyc_AdlTrfase"/>
</dbReference>
<proteinExistence type="predicted"/>
<keyword evidence="2" id="KW-1185">Reference proteome</keyword>
<protein>
    <recommendedName>
        <fullName evidence="3">Nucleotidyltransferase family protein</fullName>
    </recommendedName>
</protein>